<dbReference type="EMBL" id="VSRR010017374">
    <property type="protein sequence ID" value="MPC60300.1"/>
    <property type="molecule type" value="Genomic_DNA"/>
</dbReference>
<dbReference type="AlphaFoldDB" id="A0A5B7GJ38"/>
<comment type="caution">
    <text evidence="1">The sequence shown here is derived from an EMBL/GenBank/DDBJ whole genome shotgun (WGS) entry which is preliminary data.</text>
</comment>
<keyword evidence="2" id="KW-1185">Reference proteome</keyword>
<organism evidence="1 2">
    <name type="scientific">Portunus trituberculatus</name>
    <name type="common">Swimming crab</name>
    <name type="synonym">Neptunus trituberculatus</name>
    <dbReference type="NCBI Taxonomy" id="210409"/>
    <lineage>
        <taxon>Eukaryota</taxon>
        <taxon>Metazoa</taxon>
        <taxon>Ecdysozoa</taxon>
        <taxon>Arthropoda</taxon>
        <taxon>Crustacea</taxon>
        <taxon>Multicrustacea</taxon>
        <taxon>Malacostraca</taxon>
        <taxon>Eumalacostraca</taxon>
        <taxon>Eucarida</taxon>
        <taxon>Decapoda</taxon>
        <taxon>Pleocyemata</taxon>
        <taxon>Brachyura</taxon>
        <taxon>Eubrachyura</taxon>
        <taxon>Portunoidea</taxon>
        <taxon>Portunidae</taxon>
        <taxon>Portuninae</taxon>
        <taxon>Portunus</taxon>
    </lineage>
</organism>
<evidence type="ECO:0000313" key="2">
    <source>
        <dbReference type="Proteomes" id="UP000324222"/>
    </source>
</evidence>
<proteinExistence type="predicted"/>
<evidence type="ECO:0000313" key="1">
    <source>
        <dbReference type="EMBL" id="MPC60300.1"/>
    </source>
</evidence>
<gene>
    <name evidence="1" type="ORF">E2C01_054341</name>
</gene>
<name>A0A5B7GJ38_PORTR</name>
<accession>A0A5B7GJ38</accession>
<dbReference type="Proteomes" id="UP000324222">
    <property type="component" value="Unassembled WGS sequence"/>
</dbReference>
<sequence>MAESLPSGYGSHSAAILEHPPPLLVSNFRPASAHPAALQVTGVGGAYEAVGGAYDRNFHPKH</sequence>
<protein>
    <submittedName>
        <fullName evidence="1">Uncharacterized protein</fullName>
    </submittedName>
</protein>
<reference evidence="1 2" key="1">
    <citation type="submission" date="2019-05" db="EMBL/GenBank/DDBJ databases">
        <title>Another draft genome of Portunus trituberculatus and its Hox gene families provides insights of decapod evolution.</title>
        <authorList>
            <person name="Jeong J.-H."/>
            <person name="Song I."/>
            <person name="Kim S."/>
            <person name="Choi T."/>
            <person name="Kim D."/>
            <person name="Ryu S."/>
            <person name="Kim W."/>
        </authorList>
    </citation>
    <scope>NUCLEOTIDE SEQUENCE [LARGE SCALE GENOMIC DNA]</scope>
    <source>
        <tissue evidence="1">Muscle</tissue>
    </source>
</reference>